<dbReference type="PANTHER" id="PTHR43531">
    <property type="entry name" value="PROTEIN ICFG"/>
    <property type="match status" value="1"/>
</dbReference>
<dbReference type="Pfam" id="PF00672">
    <property type="entry name" value="HAMP"/>
    <property type="match status" value="2"/>
</dbReference>
<name>A0ABT1CLZ7_9HYPH</name>
<dbReference type="SMART" id="SM00283">
    <property type="entry name" value="MA"/>
    <property type="match status" value="1"/>
</dbReference>
<dbReference type="SMART" id="SM00304">
    <property type="entry name" value="HAMP"/>
    <property type="match status" value="2"/>
</dbReference>
<feature type="compositionally biased region" description="Low complexity" evidence="4">
    <location>
        <begin position="695"/>
        <end position="724"/>
    </location>
</feature>
<gene>
    <name evidence="8" type="ORF">GTW23_03060</name>
</gene>
<dbReference type="PANTHER" id="PTHR43531:SF11">
    <property type="entry name" value="METHYL-ACCEPTING CHEMOTAXIS PROTEIN 3"/>
    <property type="match status" value="1"/>
</dbReference>
<dbReference type="Gene3D" id="1.10.287.950">
    <property type="entry name" value="Methyl-accepting chemotaxis protein"/>
    <property type="match status" value="1"/>
</dbReference>
<keyword evidence="3" id="KW-0807">Transducer</keyword>
<dbReference type="InterPro" id="IPR003660">
    <property type="entry name" value="HAMP_dom"/>
</dbReference>
<protein>
    <submittedName>
        <fullName evidence="8">HAMP domain-containing protein</fullName>
    </submittedName>
</protein>
<evidence type="ECO:0000256" key="4">
    <source>
        <dbReference type="SAM" id="MobiDB-lite"/>
    </source>
</evidence>
<keyword evidence="1" id="KW-0145">Chemotaxis</keyword>
<keyword evidence="5" id="KW-0472">Membrane</keyword>
<comment type="caution">
    <text evidence="8">The sequence shown here is derived from an EMBL/GenBank/DDBJ whole genome shotgun (WGS) entry which is preliminary data.</text>
</comment>
<dbReference type="EMBL" id="JAAAML010000001">
    <property type="protein sequence ID" value="MCO6407143.1"/>
    <property type="molecule type" value="Genomic_DNA"/>
</dbReference>
<dbReference type="Pfam" id="PF00015">
    <property type="entry name" value="MCPsignal"/>
    <property type="match status" value="1"/>
</dbReference>
<feature type="transmembrane region" description="Helical" evidence="5">
    <location>
        <begin position="277"/>
        <end position="300"/>
    </location>
</feature>
<dbReference type="InterPro" id="IPR004089">
    <property type="entry name" value="MCPsignal_dom"/>
</dbReference>
<evidence type="ECO:0000256" key="5">
    <source>
        <dbReference type="SAM" id="Phobius"/>
    </source>
</evidence>
<dbReference type="SUPFAM" id="SSF158472">
    <property type="entry name" value="HAMP domain-like"/>
    <property type="match status" value="1"/>
</dbReference>
<keyword evidence="5" id="KW-1133">Transmembrane helix</keyword>
<accession>A0ABT1CLZ7</accession>
<dbReference type="RefSeq" id="WP_252914572.1">
    <property type="nucleotide sequence ID" value="NZ_JAAAML010000001.1"/>
</dbReference>
<evidence type="ECO:0000259" key="6">
    <source>
        <dbReference type="PROSITE" id="PS50111"/>
    </source>
</evidence>
<evidence type="ECO:0000313" key="9">
    <source>
        <dbReference type="Proteomes" id="UP001320715"/>
    </source>
</evidence>
<dbReference type="InterPro" id="IPR032255">
    <property type="entry name" value="HBM"/>
</dbReference>
<dbReference type="CDD" id="cd11386">
    <property type="entry name" value="MCP_signal"/>
    <property type="match status" value="1"/>
</dbReference>
<evidence type="ECO:0000259" key="7">
    <source>
        <dbReference type="PROSITE" id="PS50885"/>
    </source>
</evidence>
<feature type="region of interest" description="Disordered" evidence="4">
    <location>
        <begin position="690"/>
        <end position="724"/>
    </location>
</feature>
<evidence type="ECO:0000313" key="8">
    <source>
        <dbReference type="EMBL" id="MCO6407143.1"/>
    </source>
</evidence>
<keyword evidence="9" id="KW-1185">Reference proteome</keyword>
<feature type="region of interest" description="Disordered" evidence="4">
    <location>
        <begin position="356"/>
        <end position="384"/>
    </location>
</feature>
<evidence type="ECO:0000256" key="3">
    <source>
        <dbReference type="PROSITE-ProRule" id="PRU00284"/>
    </source>
</evidence>
<dbReference type="SUPFAM" id="SSF58104">
    <property type="entry name" value="Methyl-accepting chemotaxis protein (MCP) signaling domain"/>
    <property type="match status" value="1"/>
</dbReference>
<proteinExistence type="inferred from homology"/>
<dbReference type="SMART" id="SM01358">
    <property type="entry name" value="HBM"/>
    <property type="match status" value="1"/>
</dbReference>
<dbReference type="PROSITE" id="PS50111">
    <property type="entry name" value="CHEMOTAXIS_TRANSDUC_2"/>
    <property type="match status" value="1"/>
</dbReference>
<reference evidence="8 9" key="1">
    <citation type="submission" date="2020-01" db="EMBL/GenBank/DDBJ databases">
        <title>Genomes of bacteria type strains.</title>
        <authorList>
            <person name="Chen J."/>
            <person name="Zhu S."/>
            <person name="Yang J."/>
        </authorList>
    </citation>
    <scope>NUCLEOTIDE SEQUENCE [LARGE SCALE GENOMIC DNA]</scope>
    <source>
        <strain evidence="8 9">DSM 16655</strain>
    </source>
</reference>
<dbReference type="Proteomes" id="UP001320715">
    <property type="component" value="Unassembled WGS sequence"/>
</dbReference>
<keyword evidence="5" id="KW-0812">Transmembrane</keyword>
<dbReference type="InterPro" id="IPR051310">
    <property type="entry name" value="MCP_chemotaxis"/>
</dbReference>
<sequence length="751" mass="81176">MTLRTRIFLLAPLAILGMLLVGSIFYFGERVEQTYRTDLDKIQDLYILDQDLEMSMLQARRAEKDFLLRKRETDVSRHAEVAAAAEAQIQRMQTLASQGFASEMDQRVAALDTGFERYVAIFGQLAEKVRMLGLDEETGLQGSLRDAVKQAESVLETVGQPELTVKMLMMRRHEKDFIMRVDEKYVGRLNDRVAEFKQFPTALFDSASKRDEVFSLIDSYQSDFQKFASATLEERELRSQLSASYAEIEPVLAEIRTFLTERRDATARELAATKASIGQLVIIVTGLAMLIIGAVAILVARSVGKPLAATVEALQALARGETGVVIEGRDRKDEIGGIAVAFEACQALAVEKARREQEEANARDAADRQRREETARQDEERKRNLETAIGALDNALGRLADGDLTAHISQPFVGELDSLRTSFNSSVEKLSETLIEITHNTDSIFGHSQEMRSAVDDLSKRTEQQAAALEESSAALEQISSTVKSSADRSQDANLKVSEAKTASDASTRVVADAVQAMGNIKGASEEISKIIGVIDEIAFQTNLLALNAGVEAARAGEAGKGFAVVAQEVRELAQRSATAAKEIKTLIGKSSEAVDSGVDLVKETGTALGTIAGLVSEINEHIHSIATAAREQSTGLQEVSSAVSQMDQVTQRNAAMVEETTAVTHRLSDEATGLTSLVKRFQLAEAGSAPAHVSASARGSAQASRRISGPAAAAPASVARPSPAHKMVNQVRQAFSSGGSAAAEQEWSEF</sequence>
<dbReference type="PROSITE" id="PS50885">
    <property type="entry name" value="HAMP"/>
    <property type="match status" value="2"/>
</dbReference>
<evidence type="ECO:0000256" key="2">
    <source>
        <dbReference type="ARBA" id="ARBA00029447"/>
    </source>
</evidence>
<feature type="domain" description="HAMP" evidence="7">
    <location>
        <begin position="383"/>
        <end position="435"/>
    </location>
</feature>
<feature type="domain" description="Methyl-accepting transducer" evidence="6">
    <location>
        <begin position="440"/>
        <end position="669"/>
    </location>
</feature>
<evidence type="ECO:0000256" key="1">
    <source>
        <dbReference type="ARBA" id="ARBA00022500"/>
    </source>
</evidence>
<comment type="similarity">
    <text evidence="2">Belongs to the methyl-accepting chemotaxis (MCP) protein family.</text>
</comment>
<dbReference type="Gene3D" id="6.10.340.10">
    <property type="match status" value="1"/>
</dbReference>
<feature type="domain" description="HAMP" evidence="7">
    <location>
        <begin position="301"/>
        <end position="354"/>
    </location>
</feature>
<feature type="transmembrane region" description="Helical" evidence="5">
    <location>
        <begin position="7"/>
        <end position="27"/>
    </location>
</feature>
<organism evidence="8 9">
    <name type="scientific">Hoeflea alexandrii</name>
    <dbReference type="NCBI Taxonomy" id="288436"/>
    <lineage>
        <taxon>Bacteria</taxon>
        <taxon>Pseudomonadati</taxon>
        <taxon>Pseudomonadota</taxon>
        <taxon>Alphaproteobacteria</taxon>
        <taxon>Hyphomicrobiales</taxon>
        <taxon>Rhizobiaceae</taxon>
        <taxon>Hoeflea</taxon>
    </lineage>
</organism>